<dbReference type="Pfam" id="PF13671">
    <property type="entry name" value="AAA_33"/>
    <property type="match status" value="1"/>
</dbReference>
<evidence type="ECO:0000313" key="1">
    <source>
        <dbReference type="EMBL" id="MDF0480799.1"/>
    </source>
</evidence>
<dbReference type="EMBL" id="JAPDSH010000011">
    <property type="protein sequence ID" value="MDF0480799.1"/>
    <property type="molecule type" value="Genomic_DNA"/>
</dbReference>
<organism evidence="1 2">
    <name type="scientific">Vagococcus proximus</name>
    <dbReference type="NCBI Taxonomy" id="2991417"/>
    <lineage>
        <taxon>Bacteria</taxon>
        <taxon>Bacillati</taxon>
        <taxon>Bacillota</taxon>
        <taxon>Bacilli</taxon>
        <taxon>Lactobacillales</taxon>
        <taxon>Enterococcaceae</taxon>
        <taxon>Vagococcus</taxon>
    </lineage>
</organism>
<accession>A0ABT5X4E2</accession>
<name>A0ABT5X4E2_9ENTE</name>
<proteinExistence type="predicted"/>
<dbReference type="SUPFAM" id="SSF52540">
    <property type="entry name" value="P-loop containing nucleoside triphosphate hydrolases"/>
    <property type="match status" value="1"/>
</dbReference>
<reference evidence="1" key="1">
    <citation type="submission" date="2022-10" db="EMBL/GenBank/DDBJ databases">
        <title>Vagococcus sp. isolated from poultry meat.</title>
        <authorList>
            <person name="Johansson P."/>
            <person name="Bjorkroth J."/>
        </authorList>
    </citation>
    <scope>NUCLEOTIDE SEQUENCE</scope>
    <source>
        <strain evidence="1">PNs007</strain>
    </source>
</reference>
<keyword evidence="2" id="KW-1185">Reference proteome</keyword>
<sequence length="179" mass="20557">MQKIIWINGTFGSGKTTLATQLKADIKKSFLFDPETIGGILSTIIPKNFQTGNFQDLPSWRFLTYHVLATLNKFYKGTIIVPMTLCNKDYYEEIIGKMIHQTIPVEHYILIASTETIENRLKKREREEQSDETFARQMMADCVKALSHDIPGIKIETDTLTTTDISKFILNHQVKTKRV</sequence>
<comment type="caution">
    <text evidence="1">The sequence shown here is derived from an EMBL/GenBank/DDBJ whole genome shotgun (WGS) entry which is preliminary data.</text>
</comment>
<dbReference type="Proteomes" id="UP001147148">
    <property type="component" value="Unassembled WGS sequence"/>
</dbReference>
<evidence type="ECO:0000313" key="2">
    <source>
        <dbReference type="Proteomes" id="UP001147148"/>
    </source>
</evidence>
<protein>
    <submittedName>
        <fullName evidence="1">AAA family ATPase</fullName>
    </submittedName>
</protein>
<dbReference type="InterPro" id="IPR027417">
    <property type="entry name" value="P-loop_NTPase"/>
</dbReference>
<dbReference type="Gene3D" id="3.40.50.300">
    <property type="entry name" value="P-loop containing nucleotide triphosphate hydrolases"/>
    <property type="match status" value="1"/>
</dbReference>
<gene>
    <name evidence="1" type="ORF">OL233_10965</name>
</gene>
<dbReference type="RefSeq" id="WP_275472347.1">
    <property type="nucleotide sequence ID" value="NZ_JAPDSH010000011.1"/>
</dbReference>